<accession>A0A8H6JCC8</accession>
<sequence length="177" mass="18590">MSLQTIAVIGGLDADLIMIVPRIPGRGESVLANGYLEALGGKGANAAISTHRSCHSKPPQSSTSETTDGKPDDGVAAAATNAGGEGNIQVKMIGAVGDDRYGQKFIVELNRNGVDASGVVTMPNIRSSVCFVMVEETTRENRCLFTWGATGTWRREHFESAEQLGGGVKPDLVVAQM</sequence>
<proteinExistence type="predicted"/>
<organism evidence="5 6">
    <name type="scientific">Colletotrichum sojae</name>
    <dbReference type="NCBI Taxonomy" id="2175907"/>
    <lineage>
        <taxon>Eukaryota</taxon>
        <taxon>Fungi</taxon>
        <taxon>Dikarya</taxon>
        <taxon>Ascomycota</taxon>
        <taxon>Pezizomycotina</taxon>
        <taxon>Sordariomycetes</taxon>
        <taxon>Hypocreomycetidae</taxon>
        <taxon>Glomerellales</taxon>
        <taxon>Glomerellaceae</taxon>
        <taxon>Colletotrichum</taxon>
        <taxon>Colletotrichum orchidearum species complex</taxon>
    </lineage>
</organism>
<evidence type="ECO:0000256" key="1">
    <source>
        <dbReference type="ARBA" id="ARBA00022679"/>
    </source>
</evidence>
<dbReference type="PRINTS" id="PR00990">
    <property type="entry name" value="RIBOKINASE"/>
</dbReference>
<protein>
    <recommendedName>
        <fullName evidence="4">Carbohydrate kinase PfkB domain-containing protein</fullName>
    </recommendedName>
</protein>
<keyword evidence="6" id="KW-1185">Reference proteome</keyword>
<keyword evidence="2" id="KW-0418">Kinase</keyword>
<evidence type="ECO:0000259" key="4">
    <source>
        <dbReference type="Pfam" id="PF00294"/>
    </source>
</evidence>
<feature type="region of interest" description="Disordered" evidence="3">
    <location>
        <begin position="51"/>
        <end position="81"/>
    </location>
</feature>
<evidence type="ECO:0000256" key="3">
    <source>
        <dbReference type="SAM" id="MobiDB-lite"/>
    </source>
</evidence>
<dbReference type="Proteomes" id="UP000652219">
    <property type="component" value="Unassembled WGS sequence"/>
</dbReference>
<evidence type="ECO:0000313" key="5">
    <source>
        <dbReference type="EMBL" id="KAF6810477.1"/>
    </source>
</evidence>
<dbReference type="EMBL" id="WIGN01000086">
    <property type="protein sequence ID" value="KAF6810477.1"/>
    <property type="molecule type" value="Genomic_DNA"/>
</dbReference>
<comment type="caution">
    <text evidence="5">The sequence shown here is derived from an EMBL/GenBank/DDBJ whole genome shotgun (WGS) entry which is preliminary data.</text>
</comment>
<dbReference type="InterPro" id="IPR011611">
    <property type="entry name" value="PfkB_dom"/>
</dbReference>
<dbReference type="Gene3D" id="3.40.1190.20">
    <property type="match status" value="1"/>
</dbReference>
<dbReference type="PANTHER" id="PTHR10584:SF166">
    <property type="entry name" value="RIBOKINASE"/>
    <property type="match status" value="1"/>
</dbReference>
<name>A0A8H6JCC8_9PEZI</name>
<dbReference type="AlphaFoldDB" id="A0A8H6JCC8"/>
<dbReference type="Pfam" id="PF00294">
    <property type="entry name" value="PfkB"/>
    <property type="match status" value="1"/>
</dbReference>
<dbReference type="PANTHER" id="PTHR10584">
    <property type="entry name" value="SUGAR KINASE"/>
    <property type="match status" value="1"/>
</dbReference>
<reference evidence="5 6" key="1">
    <citation type="journal article" date="2020" name="Phytopathology">
        <title>Genome Sequence Resources of Colletotrichum truncatum, C. plurivorum, C. musicola, and C. sojae: Four Species Pathogenic to Soybean (Glycine max).</title>
        <authorList>
            <person name="Rogerio F."/>
            <person name="Boufleur T.R."/>
            <person name="Ciampi-Guillardi M."/>
            <person name="Sukno S.A."/>
            <person name="Thon M.R."/>
            <person name="Massola Junior N.S."/>
            <person name="Baroncelli R."/>
        </authorList>
    </citation>
    <scope>NUCLEOTIDE SEQUENCE [LARGE SCALE GENOMIC DNA]</scope>
    <source>
        <strain evidence="5 6">LFN0009</strain>
    </source>
</reference>
<gene>
    <name evidence="5" type="ORF">CSOJ01_06289</name>
</gene>
<feature type="domain" description="Carbohydrate kinase PfkB" evidence="4">
    <location>
        <begin position="75"/>
        <end position="163"/>
    </location>
</feature>
<dbReference type="GO" id="GO:0016301">
    <property type="term" value="F:kinase activity"/>
    <property type="evidence" value="ECO:0007669"/>
    <property type="project" value="UniProtKB-KW"/>
</dbReference>
<dbReference type="GO" id="GO:0006796">
    <property type="term" value="P:phosphate-containing compound metabolic process"/>
    <property type="evidence" value="ECO:0007669"/>
    <property type="project" value="UniProtKB-ARBA"/>
</dbReference>
<dbReference type="InterPro" id="IPR002139">
    <property type="entry name" value="Ribo/fructo_kinase"/>
</dbReference>
<keyword evidence="1" id="KW-0808">Transferase</keyword>
<evidence type="ECO:0000256" key="2">
    <source>
        <dbReference type="ARBA" id="ARBA00022777"/>
    </source>
</evidence>
<evidence type="ECO:0000313" key="6">
    <source>
        <dbReference type="Proteomes" id="UP000652219"/>
    </source>
</evidence>
<dbReference type="InterPro" id="IPR029056">
    <property type="entry name" value="Ribokinase-like"/>
</dbReference>
<dbReference type="SUPFAM" id="SSF53613">
    <property type="entry name" value="Ribokinase-like"/>
    <property type="match status" value="1"/>
</dbReference>